<evidence type="ECO:0008006" key="3">
    <source>
        <dbReference type="Google" id="ProtNLM"/>
    </source>
</evidence>
<sequence>MECQSNQGMKTTGNKRKILTDVEKALRRVQKYDASTKPSEVGYIEPKLKKRKKSWLLEALSEENYNEGETNVNLSTTSTHKLQKQLDCIYCHARRLEYEPPTFCCASGYIKLAPNEVGEDLYKLFTDESKQAKLFRKHIRAYNSIFAFTSFGVQLNKELASSRKGIYSFKAQGQIYHDLPSLIPKDDRPRFFQLYFYDTDHEVANRMSILQDANLSEEVMEKIRKIMEQNPYAEFFTQLKHHSSFQNIEIRIAANASLDQRVYNKPSVDQVAAIWVDGNNPNIPFERDIVVHEHSGSKHRVKHYYGCYDPLQYPLILPNGEGGWHQGIVKSRNPNISITTDATTSANIWPRSYASATEVLNNEEQG</sequence>
<protein>
    <recommendedName>
        <fullName evidence="3">Helitron helicase-like domain-containing protein</fullName>
    </recommendedName>
</protein>
<name>A0ABQ7WRI1_SOLTU</name>
<accession>A0ABQ7WRI1</accession>
<evidence type="ECO:0000313" key="2">
    <source>
        <dbReference type="Proteomes" id="UP000826656"/>
    </source>
</evidence>
<dbReference type="PANTHER" id="PTHR45786:SF75">
    <property type="entry name" value="ATP-DEPENDENT DNA HELICASE"/>
    <property type="match status" value="1"/>
</dbReference>
<evidence type="ECO:0000313" key="1">
    <source>
        <dbReference type="EMBL" id="KAH0783354.1"/>
    </source>
</evidence>
<comment type="caution">
    <text evidence="1">The sequence shown here is derived from an EMBL/GenBank/DDBJ whole genome shotgun (WGS) entry which is preliminary data.</text>
</comment>
<dbReference type="EMBL" id="JAIVGD010000001">
    <property type="protein sequence ID" value="KAH0783354.1"/>
    <property type="molecule type" value="Genomic_DNA"/>
</dbReference>
<dbReference type="Proteomes" id="UP000826656">
    <property type="component" value="Unassembled WGS sequence"/>
</dbReference>
<reference evidence="1 2" key="1">
    <citation type="journal article" date="2021" name="bioRxiv">
        <title>Chromosome-scale and haplotype-resolved genome assembly of a tetraploid potato cultivar.</title>
        <authorList>
            <person name="Sun H."/>
            <person name="Jiao W.-B."/>
            <person name="Krause K."/>
            <person name="Campoy J.A."/>
            <person name="Goel M."/>
            <person name="Folz-Donahue K."/>
            <person name="Kukat C."/>
            <person name="Huettel B."/>
            <person name="Schneeberger K."/>
        </authorList>
    </citation>
    <scope>NUCLEOTIDE SEQUENCE [LARGE SCALE GENOMIC DNA]</scope>
    <source>
        <strain evidence="1">SolTubOtavaFocal</strain>
        <tissue evidence="1">Leaves</tissue>
    </source>
</reference>
<organism evidence="1 2">
    <name type="scientific">Solanum tuberosum</name>
    <name type="common">Potato</name>
    <dbReference type="NCBI Taxonomy" id="4113"/>
    <lineage>
        <taxon>Eukaryota</taxon>
        <taxon>Viridiplantae</taxon>
        <taxon>Streptophyta</taxon>
        <taxon>Embryophyta</taxon>
        <taxon>Tracheophyta</taxon>
        <taxon>Spermatophyta</taxon>
        <taxon>Magnoliopsida</taxon>
        <taxon>eudicotyledons</taxon>
        <taxon>Gunneridae</taxon>
        <taxon>Pentapetalae</taxon>
        <taxon>asterids</taxon>
        <taxon>lamiids</taxon>
        <taxon>Solanales</taxon>
        <taxon>Solanaceae</taxon>
        <taxon>Solanoideae</taxon>
        <taxon>Solaneae</taxon>
        <taxon>Solanum</taxon>
    </lineage>
</organism>
<keyword evidence="2" id="KW-1185">Reference proteome</keyword>
<gene>
    <name evidence="1" type="ORF">KY290_002952</name>
</gene>
<proteinExistence type="predicted"/>
<dbReference type="PANTHER" id="PTHR45786">
    <property type="entry name" value="DNA BINDING PROTEIN-LIKE"/>
    <property type="match status" value="1"/>
</dbReference>